<dbReference type="PIRSF" id="PIRSF016897">
    <property type="entry name" value="GlpP"/>
    <property type="match status" value="1"/>
</dbReference>
<dbReference type="EMBL" id="FNDZ01000014">
    <property type="protein sequence ID" value="SDJ33529.1"/>
    <property type="molecule type" value="Genomic_DNA"/>
</dbReference>
<gene>
    <name evidence="1" type="ORF">SAMN05421804_11417</name>
</gene>
<organism evidence="1 2">
    <name type="scientific">Proteiniclasticum ruminis</name>
    <dbReference type="NCBI Taxonomy" id="398199"/>
    <lineage>
        <taxon>Bacteria</taxon>
        <taxon>Bacillati</taxon>
        <taxon>Bacillota</taxon>
        <taxon>Clostridia</taxon>
        <taxon>Eubacteriales</taxon>
        <taxon>Clostridiaceae</taxon>
        <taxon>Proteiniclasticum</taxon>
    </lineage>
</organism>
<accession>A0A1G8SWA1</accession>
<reference evidence="1 2" key="1">
    <citation type="submission" date="2016-10" db="EMBL/GenBank/DDBJ databases">
        <authorList>
            <person name="de Groot N.N."/>
        </authorList>
    </citation>
    <scope>NUCLEOTIDE SEQUENCE [LARGE SCALE GENOMIC DNA]</scope>
    <source>
        <strain evidence="1 2">CGMCC 1.5058</strain>
    </source>
</reference>
<dbReference type="Proteomes" id="UP000183255">
    <property type="component" value="Unassembled WGS sequence"/>
</dbReference>
<dbReference type="SUPFAM" id="SSF110391">
    <property type="entry name" value="GlpP-like"/>
    <property type="match status" value="1"/>
</dbReference>
<dbReference type="GO" id="GO:0006355">
    <property type="term" value="P:regulation of DNA-templated transcription"/>
    <property type="evidence" value="ECO:0007669"/>
    <property type="project" value="InterPro"/>
</dbReference>
<dbReference type="AlphaFoldDB" id="A0A1G8SWA1"/>
<dbReference type="Gene3D" id="3.20.20.70">
    <property type="entry name" value="Aldolase class I"/>
    <property type="match status" value="1"/>
</dbReference>
<sequence length="192" mass="21317">MRSELKQILKKYPVIAAAKDVHGLEDACQSEIQIIFILFGDIINLPNIVKKAKLCGKLVFVHMDLIEGLDTKEISAKYIRDFTEADGIISTKSNVIKAGNEMGLITVQRFFMLDSMAMEKAKKHMEYAYADAFEILPGVIPKIIKKISNFTEIPIIAGGLIEDQNDTYTALSSGASAISTTNKSLWKFVVEL</sequence>
<evidence type="ECO:0000313" key="2">
    <source>
        <dbReference type="Proteomes" id="UP000183255"/>
    </source>
</evidence>
<dbReference type="GO" id="GO:0006071">
    <property type="term" value="P:glycerol metabolic process"/>
    <property type="evidence" value="ECO:0007669"/>
    <property type="project" value="InterPro"/>
</dbReference>
<dbReference type="InterPro" id="IPR013785">
    <property type="entry name" value="Aldolase_TIM"/>
</dbReference>
<proteinExistence type="predicted"/>
<protein>
    <submittedName>
        <fullName evidence="1">Glycerol uptake operon antiterminator</fullName>
    </submittedName>
</protein>
<dbReference type="PANTHER" id="PTHR35787:SF1">
    <property type="entry name" value="GLYCEROL UPTAKE OPERON ANTITERMINATOR REGULATORY PROTEIN"/>
    <property type="match status" value="1"/>
</dbReference>
<dbReference type="PANTHER" id="PTHR35787">
    <property type="entry name" value="GLYCEROL UPTAKE OPERON ANTITERMINATOR REGULATORY PROTEIN"/>
    <property type="match status" value="1"/>
</dbReference>
<name>A0A1G8SWA1_9CLOT</name>
<dbReference type="RefSeq" id="WP_031577510.1">
    <property type="nucleotide sequence ID" value="NZ_FNDZ01000014.1"/>
</dbReference>
<evidence type="ECO:0000313" key="1">
    <source>
        <dbReference type="EMBL" id="SDJ33529.1"/>
    </source>
</evidence>
<dbReference type="InterPro" id="IPR006699">
    <property type="entry name" value="GlpP"/>
</dbReference>
<dbReference type="Pfam" id="PF04309">
    <property type="entry name" value="G3P_antiterm"/>
    <property type="match status" value="1"/>
</dbReference>